<name>A0A097IH31_9CORY</name>
<proteinExistence type="predicted"/>
<keyword evidence="3" id="KW-1185">Reference proteome</keyword>
<organism evidence="2 3">
    <name type="scientific">Corynebacterium doosanense CAU 212 = DSM 45436</name>
    <dbReference type="NCBI Taxonomy" id="558173"/>
    <lineage>
        <taxon>Bacteria</taxon>
        <taxon>Bacillati</taxon>
        <taxon>Actinomycetota</taxon>
        <taxon>Actinomycetes</taxon>
        <taxon>Mycobacteriales</taxon>
        <taxon>Corynebacteriaceae</taxon>
        <taxon>Corynebacterium</taxon>
    </lineage>
</organism>
<dbReference type="RefSeq" id="WP_018020893.1">
    <property type="nucleotide sequence ID" value="NZ_AQUX01000001.1"/>
</dbReference>
<dbReference type="AlphaFoldDB" id="A0A097IH31"/>
<keyword evidence="1" id="KW-0812">Transmembrane</keyword>
<protein>
    <submittedName>
        <fullName evidence="2">Uncharacterized protein</fullName>
    </submittedName>
</protein>
<dbReference type="eggNOG" id="ENOG503497V">
    <property type="taxonomic scope" value="Bacteria"/>
</dbReference>
<keyword evidence="1" id="KW-0472">Membrane</keyword>
<dbReference type="STRING" id="558173.CDOO_09310"/>
<evidence type="ECO:0000313" key="3">
    <source>
        <dbReference type="Proteomes" id="UP000029914"/>
    </source>
</evidence>
<dbReference type="EMBL" id="CP006764">
    <property type="protein sequence ID" value="AIT61440.1"/>
    <property type="molecule type" value="Genomic_DNA"/>
</dbReference>
<evidence type="ECO:0000313" key="2">
    <source>
        <dbReference type="EMBL" id="AIT61440.1"/>
    </source>
</evidence>
<reference evidence="2 3" key="1">
    <citation type="submission" date="2013-09" db="EMBL/GenBank/DDBJ databases">
        <title>Complete genome sequence of Corynebacterium doosanense CAU 212(T) (=DSM 45436(T)), isolated from activated sludge.</title>
        <authorList>
            <person name="Schaffert L."/>
            <person name="Albersmeier A."/>
            <person name="Kalinowski J."/>
            <person name="Ruckert C."/>
        </authorList>
    </citation>
    <scope>NUCLEOTIDE SEQUENCE [LARGE SCALE GENOMIC DNA]</scope>
    <source>
        <strain evidence="2 3">CAU 212</strain>
    </source>
</reference>
<sequence length="203" mass="21196">MRLDSVDRGRLIIAVVAVVALLAGLWWASRDDATSQPPAINGDMLGQVDESYDQYVERAADTLATAPEGEKAFGLVTFAEPLDAAQAGELTAELGRVNAMLVGFSAPMPLPEPVGGATRAEVYERQFGAVADSLAGIGNVPVPRELTAVIAWDEPEAFRALAGDGRVAAVEMLPPDAVWGDFGVRPVEVPGVDMLEVAAPTAG</sequence>
<keyword evidence="1" id="KW-1133">Transmembrane helix</keyword>
<dbReference type="KEGG" id="cdo:CDOO_09310"/>
<dbReference type="Proteomes" id="UP000029914">
    <property type="component" value="Chromosome"/>
</dbReference>
<evidence type="ECO:0000256" key="1">
    <source>
        <dbReference type="SAM" id="Phobius"/>
    </source>
</evidence>
<feature type="transmembrane region" description="Helical" evidence="1">
    <location>
        <begin position="12"/>
        <end position="29"/>
    </location>
</feature>
<gene>
    <name evidence="2" type="ORF">CDOO_09310</name>
</gene>
<dbReference type="OrthoDB" id="4424197at2"/>
<dbReference type="HOGENOM" id="CLU_090941_1_0_11"/>
<accession>A0A097IH31</accession>